<dbReference type="AlphaFoldDB" id="A0ABD0WWQ2"/>
<dbReference type="PANTHER" id="PTHR15417">
    <property type="entry name" value="PROTEIN PHOSPHATASE INHIBITOR AND DOPAMINE- AND CAMP-REGULATED NEURONAL PHOSPHOPROTEIN"/>
    <property type="match status" value="1"/>
</dbReference>
<name>A0ABD0WWQ2_UMBPY</name>
<keyword evidence="6" id="KW-0597">Phosphoprotein</keyword>
<keyword evidence="5" id="KW-0963">Cytoplasm</keyword>
<feature type="region of interest" description="Disordered" evidence="10">
    <location>
        <begin position="46"/>
        <end position="180"/>
    </location>
</feature>
<accession>A0ABD0WWQ2</accession>
<evidence type="ECO:0000256" key="8">
    <source>
        <dbReference type="ARBA" id="ARBA00029874"/>
    </source>
</evidence>
<dbReference type="PANTHER" id="PTHR15417:SF2">
    <property type="entry name" value="PROTEIN PHOSPHATASE 1 REGULATORY SUBUNIT 1B"/>
    <property type="match status" value="1"/>
</dbReference>
<feature type="compositionally biased region" description="Acidic residues" evidence="10">
    <location>
        <begin position="106"/>
        <end position="116"/>
    </location>
</feature>
<evidence type="ECO:0000256" key="10">
    <source>
        <dbReference type="SAM" id="MobiDB-lite"/>
    </source>
</evidence>
<evidence type="ECO:0000256" key="4">
    <source>
        <dbReference type="ARBA" id="ARBA00020090"/>
    </source>
</evidence>
<dbReference type="GO" id="GO:0005737">
    <property type="term" value="C:cytoplasm"/>
    <property type="evidence" value="ECO:0007669"/>
    <property type="project" value="UniProtKB-SubCell"/>
</dbReference>
<dbReference type="Pfam" id="PF05395">
    <property type="entry name" value="DARPP-32"/>
    <property type="match status" value="1"/>
</dbReference>
<comment type="function">
    <text evidence="1">Inhibitor of protein-phosphatase 1.</text>
</comment>
<evidence type="ECO:0000256" key="9">
    <source>
        <dbReference type="ARBA" id="ARBA00030254"/>
    </source>
</evidence>
<comment type="caution">
    <text evidence="11">The sequence shown here is derived from an EMBL/GenBank/DDBJ whole genome shotgun (WGS) entry which is preliminary data.</text>
</comment>
<evidence type="ECO:0000256" key="3">
    <source>
        <dbReference type="ARBA" id="ARBA00007775"/>
    </source>
</evidence>
<evidence type="ECO:0000256" key="1">
    <source>
        <dbReference type="ARBA" id="ARBA00002900"/>
    </source>
</evidence>
<evidence type="ECO:0000256" key="5">
    <source>
        <dbReference type="ARBA" id="ARBA00022490"/>
    </source>
</evidence>
<evidence type="ECO:0000256" key="2">
    <source>
        <dbReference type="ARBA" id="ARBA00004496"/>
    </source>
</evidence>
<comment type="similarity">
    <text evidence="3">Belongs to the protein phosphatase inhibitor 1 family.</text>
</comment>
<gene>
    <name evidence="11" type="ORF">UPYG_G00141020</name>
</gene>
<feature type="compositionally biased region" description="Basic and acidic residues" evidence="10">
    <location>
        <begin position="155"/>
        <end position="180"/>
    </location>
</feature>
<evidence type="ECO:0000256" key="6">
    <source>
        <dbReference type="ARBA" id="ARBA00022553"/>
    </source>
</evidence>
<evidence type="ECO:0000256" key="7">
    <source>
        <dbReference type="ARBA" id="ARBA00023272"/>
    </source>
</evidence>
<dbReference type="EMBL" id="JAGEUA010000004">
    <property type="protein sequence ID" value="KAL0984407.1"/>
    <property type="molecule type" value="Genomic_DNA"/>
</dbReference>
<dbReference type="Proteomes" id="UP001557470">
    <property type="component" value="Unassembled WGS sequence"/>
</dbReference>
<evidence type="ECO:0000313" key="11">
    <source>
        <dbReference type="EMBL" id="KAL0984407.1"/>
    </source>
</evidence>
<reference evidence="11 12" key="1">
    <citation type="submission" date="2024-06" db="EMBL/GenBank/DDBJ databases">
        <authorList>
            <person name="Pan Q."/>
            <person name="Wen M."/>
            <person name="Jouanno E."/>
            <person name="Zahm M."/>
            <person name="Klopp C."/>
            <person name="Cabau C."/>
            <person name="Louis A."/>
            <person name="Berthelot C."/>
            <person name="Parey E."/>
            <person name="Roest Crollius H."/>
            <person name="Montfort J."/>
            <person name="Robinson-Rechavi M."/>
            <person name="Bouchez O."/>
            <person name="Lampietro C."/>
            <person name="Lopez Roques C."/>
            <person name="Donnadieu C."/>
            <person name="Postlethwait J."/>
            <person name="Bobe J."/>
            <person name="Verreycken H."/>
            <person name="Guiguen Y."/>
        </authorList>
    </citation>
    <scope>NUCLEOTIDE SEQUENCE [LARGE SCALE GENOMIC DNA]</scope>
    <source>
        <strain evidence="11">Up_M1</strain>
        <tissue evidence="11">Testis</tissue>
    </source>
</reference>
<evidence type="ECO:0000313" key="12">
    <source>
        <dbReference type="Proteomes" id="UP001557470"/>
    </source>
</evidence>
<keyword evidence="12" id="KW-1185">Reference proteome</keyword>
<sequence>MDVDAKDKGKKNKIQFSVPSAVKLPLDPQQVEMIRRRRPTPATLFHLTDHQSPDEENDHHQRVIEENSVFKPKRVNSHVYQPPSLKAVQRMAQAHMMSLGTCRSEEPDDLGGEDSPDISPVSPTDSQEDQSERFPGSKVNSNGRFTHFLPLSVSHGEKDEEHQEKEENRREEQRQIKKGE</sequence>
<dbReference type="InterPro" id="IPR008466">
    <property type="entry name" value="PPP1R1A/B/C"/>
</dbReference>
<protein>
    <recommendedName>
        <fullName evidence="4">Protein phosphatase 1 regulatory subunit 1B</fullName>
    </recommendedName>
    <alternativeName>
        <fullName evidence="8">DARPP-32</fullName>
    </alternativeName>
    <alternativeName>
        <fullName evidence="9">Dopamine- and cAMP-regulated neuronal phosphoprotein</fullName>
    </alternativeName>
</protein>
<proteinExistence type="inferred from homology"/>
<dbReference type="GO" id="GO:0004864">
    <property type="term" value="F:protein phosphatase inhibitor activity"/>
    <property type="evidence" value="ECO:0007669"/>
    <property type="project" value="UniProtKB-KW"/>
</dbReference>
<organism evidence="11 12">
    <name type="scientific">Umbra pygmaea</name>
    <name type="common">Eastern mudminnow</name>
    <dbReference type="NCBI Taxonomy" id="75934"/>
    <lineage>
        <taxon>Eukaryota</taxon>
        <taxon>Metazoa</taxon>
        <taxon>Chordata</taxon>
        <taxon>Craniata</taxon>
        <taxon>Vertebrata</taxon>
        <taxon>Euteleostomi</taxon>
        <taxon>Actinopterygii</taxon>
        <taxon>Neopterygii</taxon>
        <taxon>Teleostei</taxon>
        <taxon>Protacanthopterygii</taxon>
        <taxon>Esociformes</taxon>
        <taxon>Umbridae</taxon>
        <taxon>Umbra</taxon>
    </lineage>
</organism>
<feature type="compositionally biased region" description="Basic and acidic residues" evidence="10">
    <location>
        <begin position="47"/>
        <end position="65"/>
    </location>
</feature>
<keyword evidence="7" id="KW-0650">Protein phosphatase inhibitor</keyword>
<comment type="subcellular location">
    <subcellularLocation>
        <location evidence="2">Cytoplasm</location>
    </subcellularLocation>
</comment>